<dbReference type="InterPro" id="IPR016186">
    <property type="entry name" value="C-type_lectin-like/link_sf"/>
</dbReference>
<proteinExistence type="predicted"/>
<keyword evidence="3" id="KW-1185">Reference proteome</keyword>
<dbReference type="InterPro" id="IPR001304">
    <property type="entry name" value="C-type_lectin-like"/>
</dbReference>
<dbReference type="InterPro" id="IPR016187">
    <property type="entry name" value="CTDL_fold"/>
</dbReference>
<dbReference type="Gene3D" id="3.10.100.10">
    <property type="entry name" value="Mannose-Binding Protein A, subunit A"/>
    <property type="match status" value="1"/>
</dbReference>
<evidence type="ECO:0000313" key="3">
    <source>
        <dbReference type="Proteomes" id="UP000472277"/>
    </source>
</evidence>
<dbReference type="AlphaFoldDB" id="A0A673Y4C8"/>
<sequence>MEDLIFVPPLLSHSSFIHDSFRIIPFSQCEEGWRAYEDKCYYFSTDRKSWDDARTDYCTSRGADLVSIHNMEEENFLSTHTKGKSKWIGLQHNPIDGGYHWSDATPVSHTNWGHGEPNNHEGREDCVEMVNFQTAMSRCYDEKAQLVSILNKDEQAYINTMV</sequence>
<dbReference type="InterPro" id="IPR050111">
    <property type="entry name" value="C-type_lectin/snaclec_domain"/>
</dbReference>
<dbReference type="CDD" id="cd00037">
    <property type="entry name" value="CLECT"/>
    <property type="match status" value="1"/>
</dbReference>
<dbReference type="Ensembl" id="ENSSTUT00000030664.1">
    <property type="protein sequence ID" value="ENSSTUP00000029297.1"/>
    <property type="gene ID" value="ENSSTUG00000012567.1"/>
</dbReference>
<dbReference type="PANTHER" id="PTHR22803">
    <property type="entry name" value="MANNOSE, PHOSPHOLIPASE, LECTIN RECEPTOR RELATED"/>
    <property type="match status" value="1"/>
</dbReference>
<name>A0A673Y4C8_SALTR</name>
<reference evidence="2" key="1">
    <citation type="submission" date="2025-08" db="UniProtKB">
        <authorList>
            <consortium name="Ensembl"/>
        </authorList>
    </citation>
    <scope>IDENTIFICATION</scope>
</reference>
<protein>
    <recommendedName>
        <fullName evidence="1">C-type lectin domain-containing protein</fullName>
    </recommendedName>
</protein>
<reference evidence="2" key="2">
    <citation type="submission" date="2025-09" db="UniProtKB">
        <authorList>
            <consortium name="Ensembl"/>
        </authorList>
    </citation>
    <scope>IDENTIFICATION</scope>
</reference>
<feature type="domain" description="C-type lectin" evidence="1">
    <location>
        <begin position="36"/>
        <end position="148"/>
    </location>
</feature>
<accession>A0A673Y4C8</accession>
<dbReference type="Pfam" id="PF00059">
    <property type="entry name" value="Lectin_C"/>
    <property type="match status" value="1"/>
</dbReference>
<dbReference type="Proteomes" id="UP000472277">
    <property type="component" value="Chromosome 15"/>
</dbReference>
<evidence type="ECO:0000259" key="1">
    <source>
        <dbReference type="PROSITE" id="PS50041"/>
    </source>
</evidence>
<organism evidence="2 3">
    <name type="scientific">Salmo trutta</name>
    <name type="common">Brown trout</name>
    <dbReference type="NCBI Taxonomy" id="8032"/>
    <lineage>
        <taxon>Eukaryota</taxon>
        <taxon>Metazoa</taxon>
        <taxon>Chordata</taxon>
        <taxon>Craniata</taxon>
        <taxon>Vertebrata</taxon>
        <taxon>Euteleostomi</taxon>
        <taxon>Actinopterygii</taxon>
        <taxon>Neopterygii</taxon>
        <taxon>Teleostei</taxon>
        <taxon>Protacanthopterygii</taxon>
        <taxon>Salmoniformes</taxon>
        <taxon>Salmonidae</taxon>
        <taxon>Salmoninae</taxon>
        <taxon>Salmo</taxon>
    </lineage>
</organism>
<dbReference type="GeneTree" id="ENSGT01030000234575"/>
<evidence type="ECO:0000313" key="2">
    <source>
        <dbReference type="Ensembl" id="ENSSTUP00000029297.1"/>
    </source>
</evidence>
<dbReference type="SMART" id="SM00034">
    <property type="entry name" value="CLECT"/>
    <property type="match status" value="1"/>
</dbReference>
<dbReference type="SUPFAM" id="SSF56436">
    <property type="entry name" value="C-type lectin-like"/>
    <property type="match status" value="1"/>
</dbReference>
<dbReference type="PROSITE" id="PS50041">
    <property type="entry name" value="C_TYPE_LECTIN_2"/>
    <property type="match status" value="1"/>
</dbReference>
<dbReference type="InParanoid" id="A0A673Y4C8"/>